<dbReference type="EMBL" id="BT035210">
    <property type="protein sequence ID" value="ACF80215.1"/>
    <property type="molecule type" value="mRNA"/>
</dbReference>
<evidence type="ECO:0000313" key="3">
    <source>
        <dbReference type="EMBL" id="AQK74814.1"/>
    </source>
</evidence>
<keyword evidence="1" id="KW-0472">Membrane</keyword>
<gene>
    <name evidence="3" type="ORF">ZEAMMB73_Zm00001d018013</name>
</gene>
<protein>
    <submittedName>
        <fullName evidence="3">CDP-diacylglycerol--serine O-phosphatidyltransferase 1</fullName>
    </submittedName>
</protein>
<reference evidence="3" key="2">
    <citation type="submission" date="2015-12" db="EMBL/GenBank/DDBJ databases">
        <title>Update maize B73 reference genome by single molecule sequencing technologies.</title>
        <authorList>
            <consortium name="Maize Genome Sequencing Project"/>
            <person name="Ware D."/>
        </authorList>
    </citation>
    <scope>NUCLEOTIDE SEQUENCE</scope>
    <source>
        <tissue evidence="3">Seedling</tissue>
    </source>
</reference>
<keyword evidence="1" id="KW-1133">Transmembrane helix</keyword>
<proteinExistence type="evidence at transcript level"/>
<reference evidence="2" key="1">
    <citation type="journal article" date="2009" name="PLoS Genet.">
        <title>Sequencing, mapping, and analysis of 27,455 maize full-length cDNAs.</title>
        <authorList>
            <person name="Soderlund C."/>
            <person name="Descour A."/>
            <person name="Kudrna D."/>
            <person name="Bomhoff M."/>
            <person name="Boyd L."/>
            <person name="Currie J."/>
            <person name="Angelova A."/>
            <person name="Collura K."/>
            <person name="Wissotski M."/>
            <person name="Ashley E."/>
            <person name="Morrow D."/>
            <person name="Fernandes J."/>
            <person name="Walbot V."/>
            <person name="Yu Y."/>
        </authorList>
    </citation>
    <scope>NUCLEOTIDE SEQUENCE</scope>
    <source>
        <strain evidence="2">B73</strain>
    </source>
</reference>
<evidence type="ECO:0000256" key="1">
    <source>
        <dbReference type="SAM" id="Phobius"/>
    </source>
</evidence>
<name>B4FDM2_MAIZE</name>
<feature type="transmembrane region" description="Helical" evidence="1">
    <location>
        <begin position="17"/>
        <end position="37"/>
    </location>
</feature>
<dbReference type="GO" id="GO:0016740">
    <property type="term" value="F:transferase activity"/>
    <property type="evidence" value="ECO:0007669"/>
    <property type="project" value="UniProtKB-KW"/>
</dbReference>
<keyword evidence="1" id="KW-0812">Transmembrane</keyword>
<organism evidence="2">
    <name type="scientific">Zea mays</name>
    <name type="common">Maize</name>
    <dbReference type="NCBI Taxonomy" id="4577"/>
    <lineage>
        <taxon>Eukaryota</taxon>
        <taxon>Viridiplantae</taxon>
        <taxon>Streptophyta</taxon>
        <taxon>Embryophyta</taxon>
        <taxon>Tracheophyta</taxon>
        <taxon>Spermatophyta</taxon>
        <taxon>Magnoliopsida</taxon>
        <taxon>Liliopsida</taxon>
        <taxon>Poales</taxon>
        <taxon>Poaceae</taxon>
        <taxon>PACMAD clade</taxon>
        <taxon>Panicoideae</taxon>
        <taxon>Andropogonodae</taxon>
        <taxon>Andropogoneae</taxon>
        <taxon>Tripsacinae</taxon>
        <taxon>Zea</taxon>
    </lineage>
</organism>
<dbReference type="AlphaFoldDB" id="B4FDM2"/>
<accession>B4FDM2</accession>
<dbReference type="EMBL" id="CM000781">
    <property type="protein sequence ID" value="AQK74814.1"/>
    <property type="molecule type" value="Genomic_DNA"/>
</dbReference>
<evidence type="ECO:0000313" key="2">
    <source>
        <dbReference type="EMBL" id="ACF80215.1"/>
    </source>
</evidence>
<sequence>MEGLCPARFMTDSLRCYAAYSMCCLSPTILWVVIYLCSRRNNPEKEWKAPWLGIMFLSGITWVMREAHQWIPLVLC</sequence>
<keyword evidence="3" id="KW-0808">Transferase</keyword>